<dbReference type="Proteomes" id="UP000437748">
    <property type="component" value="Unassembled WGS sequence"/>
</dbReference>
<accession>A0A6N6VYV6</accession>
<dbReference type="EMBL" id="WFLM01000002">
    <property type="protein sequence ID" value="KAB8039588.1"/>
    <property type="molecule type" value="Genomic_DNA"/>
</dbReference>
<name>A0A6N6VYV6_9BACT</name>
<organism evidence="1 2">
    <name type="scientific">Silvanigrella paludirubra</name>
    <dbReference type="NCBI Taxonomy" id="2499159"/>
    <lineage>
        <taxon>Bacteria</taxon>
        <taxon>Pseudomonadati</taxon>
        <taxon>Bdellovibrionota</taxon>
        <taxon>Oligoflexia</taxon>
        <taxon>Silvanigrellales</taxon>
        <taxon>Silvanigrellaceae</taxon>
        <taxon>Silvanigrella</taxon>
    </lineage>
</organism>
<keyword evidence="2" id="KW-1185">Reference proteome</keyword>
<proteinExistence type="predicted"/>
<evidence type="ECO:0000313" key="1">
    <source>
        <dbReference type="EMBL" id="KAB8039588.1"/>
    </source>
</evidence>
<sequence>MQDTNDKVLLTLPADMKIEGSYPKNKEIICEQISFPILSERETDKYSLNFLPSITIVDKKAIPLFQKYQTDLLDIVTLKLTSINEQKGVGDKDGKPMKKSELTFFNVRMKIETLTSEKVELVFNSISGNGKQGGVRQILFSLAGDKNNQSISDIHADLATSQKMVDNVPAEWKYDGAPSVKI</sequence>
<dbReference type="AlphaFoldDB" id="A0A6N6VYV6"/>
<reference evidence="1 2" key="1">
    <citation type="submission" date="2019-10" db="EMBL/GenBank/DDBJ databases">
        <title>New species of Slilvanegrellaceae.</title>
        <authorList>
            <person name="Pitt A."/>
            <person name="Hahn M.W."/>
        </authorList>
    </citation>
    <scope>NUCLEOTIDE SEQUENCE [LARGE SCALE GENOMIC DNA]</scope>
    <source>
        <strain evidence="1 2">SP-Ram-0.45-NSY-1</strain>
    </source>
</reference>
<evidence type="ECO:0000313" key="2">
    <source>
        <dbReference type="Proteomes" id="UP000437748"/>
    </source>
</evidence>
<comment type="caution">
    <text evidence="1">The sequence shown here is derived from an EMBL/GenBank/DDBJ whole genome shotgun (WGS) entry which is preliminary data.</text>
</comment>
<gene>
    <name evidence="1" type="ORF">GCL60_04845</name>
</gene>
<protein>
    <submittedName>
        <fullName evidence="1">Uncharacterized protein</fullName>
    </submittedName>
</protein>
<dbReference type="RefSeq" id="WP_153418883.1">
    <property type="nucleotide sequence ID" value="NZ_WFLM01000002.1"/>
</dbReference>